<proteinExistence type="predicted"/>
<accession>A0A6J5KMW9</accession>
<name>A0A6J5KMW9_9CAUD</name>
<gene>
    <name evidence="3" type="ORF">UFOVP29_34</name>
</gene>
<reference evidence="3" key="1">
    <citation type="submission" date="2020-04" db="EMBL/GenBank/DDBJ databases">
        <authorList>
            <person name="Chiriac C."/>
            <person name="Salcher M."/>
            <person name="Ghai R."/>
            <person name="Kavagutti S V."/>
        </authorList>
    </citation>
    <scope>NUCLEOTIDE SEQUENCE</scope>
</reference>
<dbReference type="SUPFAM" id="SSF56925">
    <property type="entry name" value="OMPA-like"/>
    <property type="match status" value="1"/>
</dbReference>
<evidence type="ECO:0000256" key="1">
    <source>
        <dbReference type="ARBA" id="ARBA00022729"/>
    </source>
</evidence>
<keyword evidence="1" id="KW-0732">Signal</keyword>
<organism evidence="3">
    <name type="scientific">uncultured Caudovirales phage</name>
    <dbReference type="NCBI Taxonomy" id="2100421"/>
    <lineage>
        <taxon>Viruses</taxon>
        <taxon>Duplodnaviria</taxon>
        <taxon>Heunggongvirae</taxon>
        <taxon>Uroviricota</taxon>
        <taxon>Caudoviricetes</taxon>
        <taxon>Peduoviridae</taxon>
        <taxon>Maltschvirus</taxon>
        <taxon>Maltschvirus maltsch</taxon>
    </lineage>
</organism>
<dbReference type="InterPro" id="IPR011250">
    <property type="entry name" value="OMP/PagP_B-barrel"/>
</dbReference>
<evidence type="ECO:0000259" key="2">
    <source>
        <dbReference type="Pfam" id="PF13505"/>
    </source>
</evidence>
<dbReference type="Pfam" id="PF13505">
    <property type="entry name" value="OMP_b-brl"/>
    <property type="match status" value="1"/>
</dbReference>
<sequence>MKKFLLLATVATMAFATAAFAADPAPADPVKADRNGVYVGGNLGSSTDSNSRIGMGVVAGYQAVPYARVELDIDHAWRTTGTGDMVMANVIGQYRIPGSTVTPYVLAGAGYGFDKFGSVKNHGQVALYDVGAGVRIALSQNVELDARYRNVRPIEAHNASLKDQHLLSAGLNYRF</sequence>
<protein>
    <submittedName>
        <fullName evidence="3">Outer membrane protein beta-barrel</fullName>
    </submittedName>
</protein>
<dbReference type="EMBL" id="LR796167">
    <property type="protein sequence ID" value="CAB4122542.1"/>
    <property type="molecule type" value="Genomic_DNA"/>
</dbReference>
<evidence type="ECO:0000313" key="3">
    <source>
        <dbReference type="EMBL" id="CAB4122542.1"/>
    </source>
</evidence>
<dbReference type="InterPro" id="IPR027385">
    <property type="entry name" value="Beta-barrel_OMP"/>
</dbReference>
<dbReference type="Gene3D" id="2.40.160.20">
    <property type="match status" value="1"/>
</dbReference>
<feature type="domain" description="Outer membrane protein beta-barrel" evidence="2">
    <location>
        <begin position="9"/>
        <end position="175"/>
    </location>
</feature>